<dbReference type="SMART" id="SM00181">
    <property type="entry name" value="EGF"/>
    <property type="match status" value="4"/>
</dbReference>
<dbReference type="FunFam" id="2.10.25.10:FF:000005">
    <property type="entry name" value="Fibrillin 2"/>
    <property type="match status" value="1"/>
</dbReference>
<keyword evidence="3" id="KW-0677">Repeat</keyword>
<feature type="compositionally biased region" description="Low complexity" evidence="7">
    <location>
        <begin position="878"/>
        <end position="891"/>
    </location>
</feature>
<gene>
    <name evidence="9" type="ORF">TTEB3V08_LOCUS4513</name>
</gene>
<dbReference type="InterPro" id="IPR018097">
    <property type="entry name" value="EGF_Ca-bd_CS"/>
</dbReference>
<feature type="region of interest" description="Disordered" evidence="7">
    <location>
        <begin position="133"/>
        <end position="261"/>
    </location>
</feature>
<dbReference type="PANTHER" id="PTHR24034">
    <property type="entry name" value="EGF-LIKE DOMAIN-CONTAINING PROTEIN"/>
    <property type="match status" value="1"/>
</dbReference>
<dbReference type="InterPro" id="IPR049883">
    <property type="entry name" value="NOTCH1_EGF-like"/>
</dbReference>
<dbReference type="PROSITE" id="PS50026">
    <property type="entry name" value="EGF_3"/>
    <property type="match status" value="1"/>
</dbReference>
<evidence type="ECO:0000256" key="6">
    <source>
        <dbReference type="PROSITE-ProRule" id="PRU00076"/>
    </source>
</evidence>
<dbReference type="SMART" id="SM00179">
    <property type="entry name" value="EGF_CA"/>
    <property type="match status" value="4"/>
</dbReference>
<dbReference type="CDD" id="cd00054">
    <property type="entry name" value="EGF_CA"/>
    <property type="match status" value="3"/>
</dbReference>
<dbReference type="InterPro" id="IPR000436">
    <property type="entry name" value="Sushi_SCR_CCP_dom"/>
</dbReference>
<organism evidence="9">
    <name type="scientific">Timema tahoe</name>
    <dbReference type="NCBI Taxonomy" id="61484"/>
    <lineage>
        <taxon>Eukaryota</taxon>
        <taxon>Metazoa</taxon>
        <taxon>Ecdysozoa</taxon>
        <taxon>Arthropoda</taxon>
        <taxon>Hexapoda</taxon>
        <taxon>Insecta</taxon>
        <taxon>Pterygota</taxon>
        <taxon>Neoptera</taxon>
        <taxon>Polyneoptera</taxon>
        <taxon>Phasmatodea</taxon>
        <taxon>Timematodea</taxon>
        <taxon>Timematoidea</taxon>
        <taxon>Timematidae</taxon>
        <taxon>Timema</taxon>
    </lineage>
</organism>
<evidence type="ECO:0000256" key="3">
    <source>
        <dbReference type="ARBA" id="ARBA00022737"/>
    </source>
</evidence>
<dbReference type="InterPro" id="IPR001881">
    <property type="entry name" value="EGF-like_Ca-bd_dom"/>
</dbReference>
<accession>A0A7R9FNB2</accession>
<dbReference type="EMBL" id="OE001300">
    <property type="protein sequence ID" value="CAD7456485.1"/>
    <property type="molecule type" value="Genomic_DNA"/>
</dbReference>
<sequence>MWRRLLPPNPPIVPNRNPNITKVLVYCKNDALDSETTAVVVCVTEQRFSAVRALSAQGYQQDYNLLVEDQGPRTAPLSRSSRPLFSWDLSTGEAADWSKQFPTDVSRQPFDPIVHHQAEVQSLLSGIKPITGRKGKIHRSKNKNRHAHLNFRNSDQISEKPSKVIQTGFERRKERNESITNYTLRETTHQTDRTDSKKNQRKLNRINKKRRKEERRRKKKIREEKLKRRRERNKIKEEASVGNTLNEVPETNYDPGRNRNSLETAVNSDNLVENGLFRPNIHRGLNKEENKMRKPPITSTESSDAKVIRTRHTTPLNTNFIDSTNTSGSPIHKQNTDVIVSAEDHMESHARSGHVIKTSPRSSVPQNASHISEERDRLITRVSTPVSTYLAELTTERHLYEQNPIGTSAPFIGPISTSNTHRGDLEERVILENEGIKSITEQNVPNLNYGHKNGKPQESTSERLKTPRQETTTETIENSLITSHKSHELRTTSRGTLGKEIDENSISGFDQVVQENKNNPMRMFRKGDLSCLIGSFVSAPRVENAQVKYVRVPQAPGSTVRSFLEAEYECDPGYRLQPVAAYKVVCRRRRWEGIQPRCIPTIDGSQEATRTNSNNFACERLRWRCDQVCQEVEGKPVCSCYRGFRLQGSNCVDVDECVTNNGGCEDLCINTCFVFQTWTNVDECVTNNGGCEDLCINTPSSYHCQCPKGLRLSVNGKTCLDINECLLRNGHGPCQDTCTNLHGGYTCSCDGIPGTQLAADNHTCEDVDECSGGTAGCSHTCLNTLGRVFCLCPPGWELGADWKTCQDIDECQDEELQTERCGTGCVNTIGSYHCKGLGDEPSDDGITEQGTMMVSRVSPLIGLGDALSSNFGTELYIPNNPSDNNPSNNDPSDNDPYDNDPYNNDSYNKDPYNNDPYNNDPYNNDPSNNDPYNNDPYNNDPYNNDPYNNDPSDNNPSNNDPSDNDPYNNDPYNNDPSNNDPYNNDPSNAPHHNDREGACPLFPRVHSRPCRDLRGC</sequence>
<dbReference type="SUPFAM" id="SSF57184">
    <property type="entry name" value="Growth factor receptor domain"/>
    <property type="match status" value="2"/>
</dbReference>
<feature type="compositionally biased region" description="Basic and acidic residues" evidence="7">
    <location>
        <begin position="186"/>
        <end position="198"/>
    </location>
</feature>
<dbReference type="InterPro" id="IPR000742">
    <property type="entry name" value="EGF"/>
</dbReference>
<dbReference type="Pfam" id="PF07645">
    <property type="entry name" value="EGF_CA"/>
    <property type="match status" value="2"/>
</dbReference>
<dbReference type="PROSITE" id="PS01186">
    <property type="entry name" value="EGF_2"/>
    <property type="match status" value="1"/>
</dbReference>
<evidence type="ECO:0000256" key="1">
    <source>
        <dbReference type="ARBA" id="ARBA00022536"/>
    </source>
</evidence>
<evidence type="ECO:0000259" key="8">
    <source>
        <dbReference type="PROSITE" id="PS50026"/>
    </source>
</evidence>
<dbReference type="InterPro" id="IPR000152">
    <property type="entry name" value="EGF-type_Asp/Asn_hydroxyl_site"/>
</dbReference>
<evidence type="ECO:0000256" key="7">
    <source>
        <dbReference type="SAM" id="MobiDB-lite"/>
    </source>
</evidence>
<dbReference type="CDD" id="cd00033">
    <property type="entry name" value="CCP"/>
    <property type="match status" value="1"/>
</dbReference>
<comment type="caution">
    <text evidence="6">Lacks conserved residue(s) required for the propagation of feature annotation.</text>
</comment>
<dbReference type="PROSITE" id="PS01187">
    <property type="entry name" value="EGF_CA"/>
    <property type="match status" value="2"/>
</dbReference>
<dbReference type="AlphaFoldDB" id="A0A7R9FNB2"/>
<keyword evidence="2" id="KW-0732">Signal</keyword>
<dbReference type="PROSITE" id="PS00010">
    <property type="entry name" value="ASX_HYDROXYL"/>
    <property type="match status" value="1"/>
</dbReference>
<evidence type="ECO:0000313" key="9">
    <source>
        <dbReference type="EMBL" id="CAD7456485.1"/>
    </source>
</evidence>
<evidence type="ECO:0000256" key="2">
    <source>
        <dbReference type="ARBA" id="ARBA00022729"/>
    </source>
</evidence>
<dbReference type="Pfam" id="PF14670">
    <property type="entry name" value="FXa_inhibition"/>
    <property type="match status" value="2"/>
</dbReference>
<dbReference type="FunFam" id="2.10.25.10:FF:000119">
    <property type="entry name" value="vitamin K-dependent protein S"/>
    <property type="match status" value="1"/>
</dbReference>
<evidence type="ECO:0000256" key="5">
    <source>
        <dbReference type="ARBA" id="ARBA00023180"/>
    </source>
</evidence>
<keyword evidence="5" id="KW-0325">Glycoprotein</keyword>
<evidence type="ECO:0000256" key="4">
    <source>
        <dbReference type="ARBA" id="ARBA00023157"/>
    </source>
</evidence>
<keyword evidence="1 6" id="KW-0245">EGF-like domain</keyword>
<dbReference type="GO" id="GO:0005509">
    <property type="term" value="F:calcium ion binding"/>
    <property type="evidence" value="ECO:0007669"/>
    <property type="project" value="InterPro"/>
</dbReference>
<dbReference type="Gene3D" id="2.10.25.10">
    <property type="entry name" value="Laminin"/>
    <property type="match status" value="5"/>
</dbReference>
<name>A0A7R9FNB2_9NEOP</name>
<proteinExistence type="predicted"/>
<reference evidence="9" key="1">
    <citation type="submission" date="2020-11" db="EMBL/GenBank/DDBJ databases">
        <authorList>
            <person name="Tran Van P."/>
        </authorList>
    </citation>
    <scope>NUCLEOTIDE SEQUENCE</scope>
</reference>
<feature type="region of interest" description="Disordered" evidence="7">
    <location>
        <begin position="444"/>
        <end position="474"/>
    </location>
</feature>
<feature type="compositionally biased region" description="Low complexity" evidence="7">
    <location>
        <begin position="899"/>
        <end position="988"/>
    </location>
</feature>
<feature type="compositionally biased region" description="Basic residues" evidence="7">
    <location>
        <begin position="199"/>
        <end position="220"/>
    </location>
</feature>
<feature type="compositionally biased region" description="Basic residues" evidence="7">
    <location>
        <begin position="133"/>
        <end position="149"/>
    </location>
</feature>
<protein>
    <recommendedName>
        <fullName evidence="8">EGF-like domain-containing protein</fullName>
    </recommendedName>
</protein>
<feature type="domain" description="EGF-like" evidence="8">
    <location>
        <begin position="766"/>
        <end position="806"/>
    </location>
</feature>
<feature type="region of interest" description="Disordered" evidence="7">
    <location>
        <begin position="874"/>
        <end position="1004"/>
    </location>
</feature>
<dbReference type="InterPro" id="IPR009030">
    <property type="entry name" value="Growth_fac_rcpt_cys_sf"/>
</dbReference>
<dbReference type="PANTHER" id="PTHR24034:SF209">
    <property type="entry name" value="EGF-LIKE DOMAIN-CONTAINING PROTEIN"/>
    <property type="match status" value="1"/>
</dbReference>
<dbReference type="InterPro" id="IPR050751">
    <property type="entry name" value="ECM_structural_protein"/>
</dbReference>
<keyword evidence="4" id="KW-1015">Disulfide bond</keyword>